<dbReference type="Pfam" id="PF00400">
    <property type="entry name" value="WD40"/>
    <property type="match status" value="19"/>
</dbReference>
<dbReference type="Gene3D" id="3.40.50.300">
    <property type="entry name" value="P-loop containing nucleotide triphosphate hydrolases"/>
    <property type="match status" value="1"/>
</dbReference>
<keyword evidence="2" id="KW-0677">Repeat</keyword>
<dbReference type="InterPro" id="IPR011047">
    <property type="entry name" value="Quinoprotein_ADH-like_sf"/>
</dbReference>
<organism evidence="5 6">
    <name type="scientific">Elsinoe ampelina</name>
    <dbReference type="NCBI Taxonomy" id="302913"/>
    <lineage>
        <taxon>Eukaryota</taxon>
        <taxon>Fungi</taxon>
        <taxon>Dikarya</taxon>
        <taxon>Ascomycota</taxon>
        <taxon>Pezizomycotina</taxon>
        <taxon>Dothideomycetes</taxon>
        <taxon>Dothideomycetidae</taxon>
        <taxon>Myriangiales</taxon>
        <taxon>Elsinoaceae</taxon>
        <taxon>Elsinoe</taxon>
    </lineage>
</organism>
<dbReference type="Proteomes" id="UP000799538">
    <property type="component" value="Unassembled WGS sequence"/>
</dbReference>
<dbReference type="InterPro" id="IPR035994">
    <property type="entry name" value="Nucleoside_phosphorylase_sf"/>
</dbReference>
<dbReference type="InterPro" id="IPR056884">
    <property type="entry name" value="NPHP3-like_N"/>
</dbReference>
<dbReference type="Pfam" id="PF24883">
    <property type="entry name" value="NPHP3_N"/>
    <property type="match status" value="1"/>
</dbReference>
<proteinExistence type="predicted"/>
<dbReference type="SMART" id="SM00320">
    <property type="entry name" value="WD40"/>
    <property type="match status" value="19"/>
</dbReference>
<keyword evidence="6" id="KW-1185">Reference proteome</keyword>
<feature type="repeat" description="WD" evidence="3">
    <location>
        <begin position="1565"/>
        <end position="1606"/>
    </location>
</feature>
<dbReference type="InterPro" id="IPR001680">
    <property type="entry name" value="WD40_rpt"/>
</dbReference>
<feature type="repeat" description="WD" evidence="3">
    <location>
        <begin position="1063"/>
        <end position="1103"/>
    </location>
</feature>
<dbReference type="InterPro" id="IPR020472">
    <property type="entry name" value="WD40_PAC1"/>
</dbReference>
<dbReference type="InterPro" id="IPR007111">
    <property type="entry name" value="NACHT_NTPase"/>
</dbReference>
<dbReference type="SUPFAM" id="SSF50978">
    <property type="entry name" value="WD40 repeat-like"/>
    <property type="match status" value="2"/>
</dbReference>
<feature type="repeat" description="WD" evidence="3">
    <location>
        <begin position="1607"/>
        <end position="1648"/>
    </location>
</feature>
<feature type="repeat" description="WD" evidence="3">
    <location>
        <begin position="1229"/>
        <end position="1270"/>
    </location>
</feature>
<feature type="repeat" description="WD" evidence="3">
    <location>
        <begin position="1733"/>
        <end position="1774"/>
    </location>
</feature>
<feature type="repeat" description="WD" evidence="3">
    <location>
        <begin position="979"/>
        <end position="1020"/>
    </location>
</feature>
<dbReference type="InterPro" id="IPR015943">
    <property type="entry name" value="WD40/YVTN_repeat-like_dom_sf"/>
</dbReference>
<dbReference type="CDD" id="cd00200">
    <property type="entry name" value="WD40"/>
    <property type="match status" value="2"/>
</dbReference>
<dbReference type="InterPro" id="IPR019775">
    <property type="entry name" value="WD40_repeat_CS"/>
</dbReference>
<reference evidence="6" key="1">
    <citation type="journal article" date="2020" name="Stud. Mycol.">
        <title>101 Dothideomycetes genomes: A test case for predicting lifestyles and emergence of pathogens.</title>
        <authorList>
            <person name="Haridas S."/>
            <person name="Albert R."/>
            <person name="Binder M."/>
            <person name="Bloem J."/>
            <person name="LaButti K."/>
            <person name="Salamov A."/>
            <person name="Andreopoulos B."/>
            <person name="Baker S."/>
            <person name="Barry K."/>
            <person name="Bills G."/>
            <person name="Bluhm B."/>
            <person name="Cannon C."/>
            <person name="Castanera R."/>
            <person name="Culley D."/>
            <person name="Daum C."/>
            <person name="Ezra D."/>
            <person name="Gonzalez J."/>
            <person name="Henrissat B."/>
            <person name="Kuo A."/>
            <person name="Liang C."/>
            <person name="Lipzen A."/>
            <person name="Lutzoni F."/>
            <person name="Magnuson J."/>
            <person name="Mondo S."/>
            <person name="Nolan M."/>
            <person name="Ohm R."/>
            <person name="Pangilinan J."/>
            <person name="Park H.-J."/>
            <person name="Ramirez L."/>
            <person name="Alfaro M."/>
            <person name="Sun H."/>
            <person name="Tritt A."/>
            <person name="Yoshinaga Y."/>
            <person name="Zwiers L.-H."/>
            <person name="Turgeon B."/>
            <person name="Goodwin S."/>
            <person name="Spatafora J."/>
            <person name="Crous P."/>
            <person name="Grigoriev I."/>
        </authorList>
    </citation>
    <scope>NUCLEOTIDE SEQUENCE [LARGE SCALE GENOMIC DNA]</scope>
    <source>
        <strain evidence="6">CECT 20119</strain>
    </source>
</reference>
<feature type="repeat" description="WD" evidence="3">
    <location>
        <begin position="1313"/>
        <end position="1349"/>
    </location>
</feature>
<feature type="repeat" description="WD" evidence="3">
    <location>
        <begin position="1145"/>
        <end position="1186"/>
    </location>
</feature>
<accession>A0A6A6GFR5</accession>
<evidence type="ECO:0000256" key="1">
    <source>
        <dbReference type="ARBA" id="ARBA00022574"/>
    </source>
</evidence>
<dbReference type="PRINTS" id="PR00320">
    <property type="entry name" value="GPROTEINBRPT"/>
</dbReference>
<dbReference type="Gene3D" id="2.130.10.10">
    <property type="entry name" value="YVTN repeat-like/Quinoprotein amine dehydrogenase"/>
    <property type="match status" value="6"/>
</dbReference>
<feature type="repeat" description="WD" evidence="3">
    <location>
        <begin position="1021"/>
        <end position="1062"/>
    </location>
</feature>
<dbReference type="SUPFAM" id="SSF50998">
    <property type="entry name" value="Quinoprotein alcohol dehydrogenase-like"/>
    <property type="match status" value="2"/>
</dbReference>
<dbReference type="Gene3D" id="3.40.50.1580">
    <property type="entry name" value="Nucleoside phosphorylase domain"/>
    <property type="match status" value="1"/>
</dbReference>
<feature type="repeat" description="WD" evidence="3">
    <location>
        <begin position="1481"/>
        <end position="1522"/>
    </location>
</feature>
<dbReference type="InterPro" id="IPR036322">
    <property type="entry name" value="WD40_repeat_dom_sf"/>
</dbReference>
<dbReference type="OrthoDB" id="674604at2759"/>
<dbReference type="GO" id="GO:0003824">
    <property type="term" value="F:catalytic activity"/>
    <property type="evidence" value="ECO:0007669"/>
    <property type="project" value="InterPro"/>
</dbReference>
<dbReference type="PROSITE" id="PS00678">
    <property type="entry name" value="WD_REPEATS_1"/>
    <property type="match status" value="12"/>
</dbReference>
<feature type="repeat" description="WD" evidence="3">
    <location>
        <begin position="1397"/>
        <end position="1438"/>
    </location>
</feature>
<feature type="repeat" description="WD" evidence="3">
    <location>
        <begin position="1523"/>
        <end position="1555"/>
    </location>
</feature>
<dbReference type="GO" id="GO:0009116">
    <property type="term" value="P:nucleoside metabolic process"/>
    <property type="evidence" value="ECO:0007669"/>
    <property type="project" value="InterPro"/>
</dbReference>
<dbReference type="PROSITE" id="PS50837">
    <property type="entry name" value="NACHT"/>
    <property type="match status" value="1"/>
</dbReference>
<feature type="repeat" description="WD" evidence="3">
    <location>
        <begin position="1781"/>
        <end position="1815"/>
    </location>
</feature>
<feature type="repeat" description="WD" evidence="3">
    <location>
        <begin position="1104"/>
        <end position="1144"/>
    </location>
</feature>
<evidence type="ECO:0000256" key="2">
    <source>
        <dbReference type="ARBA" id="ARBA00022737"/>
    </source>
</evidence>
<name>A0A6A6GFR5_9PEZI</name>
<sequence length="1887" mass="209920">MSTPICQPIHDYTVGWIVALDLELVAAQSMLDEEHDEPEGFIKQHDDVNIYSWGRVAKHNVVIASLPSGRYGLVAATTAILHMKRSLSYLRFCLLVGIAAGLPQLDHGNDIRLGDVVVSVPSGTSPGVIEYDFGKLESNDKFQRLGSLSNPPDILLNAVSCLKARYRRKGSMVQQTIQEMLQRNPRLSEPDEDGSASYTYQGVEKDKLYGLGSQHTQKLWSTDENDDPCADCDPNDIIHRRRRTSNAPAIFLGTIASANTVVKDSIKRQEIIERLDQNCLCLEMEAAGVMKVDRLPCLVVRGICDYADAHKNDIWKPYAAATAAAYARELLHAVTGKEVEASATIAEIDRSAHQKLNRVESSISRMEPFLQTVNYHQQMAELPKASGAAFDSYANKHLEMCEDGTRTTILSTIQRWACDPSSRPILWLYGPAGLGKSTISRTVAQKWDLEGTLAASFFFRRGESDRNNAKKFVTTIAAQMAERIPFLRKHIVSALETNPSLPDKMLDAQYQSLILDTLSAASEGRKSSSSLFIVVDALDECEDKEEISLILQVLNKQPGRGRIRILVTSRPDTPSIQGFDGVGSHDHVDLYKATEWTMRSDIELYFRRKLGGLRKGSKRDSSGSCKSWPDQQSIQILAARAQPLFIVAAILCRFIGDQTEDPERRLRQVLRDSRSFTSDPLDQIYCSVLTQYLNTDFASDRQERIRIFTKVIGTVILLFDPLSVNNLARLLVEDADQVQRRLGSLRSILILADEQQKEAPIRTLHMTLHDFLTSDRIALSSNQLLWSLRIHKETQHGDIATNCIRLLSDSGILRKDICGIGRPDTPRKTVKKTIIESALSRDITYAACYWIEHFCLSDRELADGDIVHNFLTDHLLHWLEALSWLGYLSESVALINRLASVSEKFSSTRILTAFLVDVERFILRNRANVDQAPLQIYASALTFLPSRSTVRTVFEKETPTWIDVYAGLSSGWNAELLKLEGHEGFVSSEYFSHDSKRVVSGSKDRTARVWNAETGDELLRLEGHEDWIRSVCFSRDDKLVASASWDKTVRIWNSHTGQLLRKLDGDERDVSSVSFSYDGVRIAAAVDRMIRVWNTDTGDLLKSIEGHDHRVTSVCFSFDGRIASASCDKTVRIWNSNTGQELLKLEGHEKDVSSVSFSGDGRQVVSTSEDRSVRVWDVERAVELLKFEGHTAWTISAKFSHDGCRVASASDDKTVRIWNMSTRKEELKLYDHSGRVNSVSFSNDGKRIASASRDRTVRIWNIGSDTSQPVLQGHKDRVLSVCFSRQGDRVASASEDMTVRLWNAVTGVEQMRLEGHTESVLSVCFSHDGTRVASVSWDRVACIWDASTGCKQIELVSSKSISASAPRSHLGPQSTSTTRNTWAAISDEEMEDVRLRLERHESVMNCVCISHDGKRIAAASRDRAIRIWDRNTGLEQLKLEGHTASVSSVCFSFDDKQIASASEDNSIRIWEAASGDEQLQLRGHQTAVTCVSFSYDATCVASASGDRTVRLWDTTSGSCRLTLKGHDDHVSSVCWTRDGRRVVSGSWDKTVRVWDAIKGQVQLKIVGHTGRVSAACVAYDSQRVASASWDKTVRVWDLVTGMQLLKLEGHRSVVSSVCFSYDGKHIVSASEDKTVQIWDASTGIGERTMEGHREWVPSACFSRDGLMVASASWDNTVRLWDAKSGIEKLKLEGHEGLTSSICFSADGKRVASTSREHTVDIWNAATGNLELRLEGHDSFVSAICFSPCGERVATASWDDTVRIWDAGSGVERSRLKSVGTVKSICFSHDGKRVAAASEDSTVRLWNVGTGDLLETLLQQSIPAGFATGISGGIPSNSNIIVNDEWVKRGVSERVYLPFEYRHGKSAVCNDRVVIGGRSGAMLFLNIR</sequence>
<evidence type="ECO:0000259" key="4">
    <source>
        <dbReference type="PROSITE" id="PS50837"/>
    </source>
</evidence>
<dbReference type="InterPro" id="IPR027417">
    <property type="entry name" value="P-loop_NTPase"/>
</dbReference>
<evidence type="ECO:0000256" key="3">
    <source>
        <dbReference type="PROSITE-ProRule" id="PRU00221"/>
    </source>
</evidence>
<dbReference type="PROSITE" id="PS50082">
    <property type="entry name" value="WD_REPEATS_2"/>
    <property type="match status" value="19"/>
</dbReference>
<feature type="repeat" description="WD" evidence="3">
    <location>
        <begin position="1691"/>
        <end position="1732"/>
    </location>
</feature>
<protein>
    <recommendedName>
        <fullName evidence="4">NACHT domain-containing protein</fullName>
    </recommendedName>
</protein>
<dbReference type="InterPro" id="IPR050349">
    <property type="entry name" value="WD_LIS1/nudF_dynein_reg"/>
</dbReference>
<feature type="repeat" description="WD" evidence="3">
    <location>
        <begin position="1187"/>
        <end position="1228"/>
    </location>
</feature>
<dbReference type="SUPFAM" id="SSF53167">
    <property type="entry name" value="Purine and uridine phosphorylases"/>
    <property type="match status" value="1"/>
</dbReference>
<dbReference type="SUPFAM" id="SSF52540">
    <property type="entry name" value="P-loop containing nucleoside triphosphate hydrolases"/>
    <property type="match status" value="1"/>
</dbReference>
<feature type="domain" description="NACHT" evidence="4">
    <location>
        <begin position="424"/>
        <end position="572"/>
    </location>
</feature>
<dbReference type="EMBL" id="ML992505">
    <property type="protein sequence ID" value="KAF2224457.1"/>
    <property type="molecule type" value="Genomic_DNA"/>
</dbReference>
<evidence type="ECO:0000313" key="6">
    <source>
        <dbReference type="Proteomes" id="UP000799538"/>
    </source>
</evidence>
<evidence type="ECO:0000313" key="5">
    <source>
        <dbReference type="EMBL" id="KAF2224457.1"/>
    </source>
</evidence>
<feature type="repeat" description="WD" evidence="3">
    <location>
        <begin position="1439"/>
        <end position="1480"/>
    </location>
</feature>
<gene>
    <name evidence="5" type="ORF">BDZ85DRAFT_102571</name>
</gene>
<dbReference type="PROSITE" id="PS50294">
    <property type="entry name" value="WD_REPEATS_REGION"/>
    <property type="match status" value="18"/>
</dbReference>
<dbReference type="PANTHER" id="PTHR44129">
    <property type="entry name" value="WD REPEAT-CONTAINING PROTEIN POP1"/>
    <property type="match status" value="1"/>
</dbReference>
<feature type="repeat" description="WD" evidence="3">
    <location>
        <begin position="1271"/>
        <end position="1312"/>
    </location>
</feature>
<keyword evidence="1 3" id="KW-0853">WD repeat</keyword>
<feature type="repeat" description="WD" evidence="3">
    <location>
        <begin position="1649"/>
        <end position="1685"/>
    </location>
</feature>